<keyword evidence="1 4" id="KW-0547">Nucleotide-binding</keyword>
<dbReference type="InterPro" id="IPR035647">
    <property type="entry name" value="EFG_III/V"/>
</dbReference>
<dbReference type="SUPFAM" id="SSF54980">
    <property type="entry name" value="EF-G C-terminal domain-like"/>
    <property type="match status" value="2"/>
</dbReference>
<dbReference type="EC" id="3.6.5.-" evidence="4"/>
<dbReference type="Pfam" id="PF00679">
    <property type="entry name" value="EFG_C"/>
    <property type="match status" value="1"/>
</dbReference>
<dbReference type="InterPro" id="IPR035651">
    <property type="entry name" value="BipA_V"/>
</dbReference>
<dbReference type="CDD" id="cd01891">
    <property type="entry name" value="TypA_BipA"/>
    <property type="match status" value="1"/>
</dbReference>
<feature type="binding site" evidence="4">
    <location>
        <begin position="16"/>
        <end position="21"/>
    </location>
    <ligand>
        <name>GTP</name>
        <dbReference type="ChEBI" id="CHEBI:37565"/>
    </ligand>
</feature>
<organism evidence="6 7">
    <name type="scientific">Anaerofustis stercorihominis</name>
    <dbReference type="NCBI Taxonomy" id="214853"/>
    <lineage>
        <taxon>Bacteria</taxon>
        <taxon>Bacillati</taxon>
        <taxon>Bacillota</taxon>
        <taxon>Clostridia</taxon>
        <taxon>Eubacteriales</taxon>
        <taxon>Eubacteriaceae</taxon>
        <taxon>Anaerofustis</taxon>
    </lineage>
</organism>
<evidence type="ECO:0000256" key="4">
    <source>
        <dbReference type="HAMAP-Rule" id="MF_00849"/>
    </source>
</evidence>
<dbReference type="Pfam" id="PF03144">
    <property type="entry name" value="GTP_EFTU_D2"/>
    <property type="match status" value="1"/>
</dbReference>
<comment type="caution">
    <text evidence="6">The sequence shown here is derived from an EMBL/GenBank/DDBJ whole genome shotgun (WGS) entry which is preliminary data.</text>
</comment>
<dbReference type="GO" id="GO:0000049">
    <property type="term" value="F:tRNA binding"/>
    <property type="evidence" value="ECO:0007669"/>
    <property type="project" value="UniProtKB-KW"/>
</dbReference>
<evidence type="ECO:0000256" key="1">
    <source>
        <dbReference type="ARBA" id="ARBA00022741"/>
    </source>
</evidence>
<evidence type="ECO:0000313" key="6">
    <source>
        <dbReference type="EMBL" id="RGD74111.1"/>
    </source>
</evidence>
<name>A0A3E3DXU4_9FIRM</name>
<evidence type="ECO:0000256" key="3">
    <source>
        <dbReference type="ARBA" id="ARBA00048548"/>
    </source>
</evidence>
<dbReference type="SUPFAM" id="SSF52540">
    <property type="entry name" value="P-loop containing nucleoside triphosphate hydrolases"/>
    <property type="match status" value="1"/>
</dbReference>
<dbReference type="GO" id="GO:0000027">
    <property type="term" value="P:ribosomal large subunit assembly"/>
    <property type="evidence" value="ECO:0007669"/>
    <property type="project" value="UniProtKB-UniRule"/>
</dbReference>
<dbReference type="PANTHER" id="PTHR42908:SF8">
    <property type="entry name" value="TR-TYPE G DOMAIN-CONTAINING PROTEIN"/>
    <property type="match status" value="1"/>
</dbReference>
<keyword evidence="4" id="KW-0820">tRNA-binding</keyword>
<dbReference type="InterPro" id="IPR000640">
    <property type="entry name" value="EFG_V-like"/>
</dbReference>
<dbReference type="EMBL" id="QUSM01000003">
    <property type="protein sequence ID" value="RGD74111.1"/>
    <property type="molecule type" value="Genomic_DNA"/>
</dbReference>
<comment type="subunit">
    <text evidence="4">Monomer.</text>
</comment>
<dbReference type="Gene3D" id="3.30.70.870">
    <property type="entry name" value="Elongation Factor G (Translational Gtpase), domain 3"/>
    <property type="match status" value="1"/>
</dbReference>
<dbReference type="GO" id="GO:0005829">
    <property type="term" value="C:cytosol"/>
    <property type="evidence" value="ECO:0007669"/>
    <property type="project" value="TreeGrafter"/>
</dbReference>
<keyword evidence="4" id="KW-0963">Cytoplasm</keyword>
<keyword evidence="4" id="KW-0694">RNA-binding</keyword>
<dbReference type="Pfam" id="PF00009">
    <property type="entry name" value="GTP_EFTU"/>
    <property type="match status" value="1"/>
</dbReference>
<dbReference type="InterPro" id="IPR009000">
    <property type="entry name" value="Transl_B-barrel_sf"/>
</dbReference>
<dbReference type="Gene3D" id="3.40.50.300">
    <property type="entry name" value="P-loop containing nucleotide triphosphate hydrolases"/>
    <property type="match status" value="1"/>
</dbReference>
<gene>
    <name evidence="6" type="primary">typA</name>
    <name evidence="4" type="synonym">bipA</name>
    <name evidence="6" type="ORF">DW687_04915</name>
</gene>
<keyword evidence="4" id="KW-0699">rRNA-binding</keyword>
<dbReference type="GO" id="GO:0009409">
    <property type="term" value="P:response to cold"/>
    <property type="evidence" value="ECO:0007669"/>
    <property type="project" value="UniProtKB-ARBA"/>
</dbReference>
<dbReference type="SUPFAM" id="SSF50447">
    <property type="entry name" value="Translation proteins"/>
    <property type="match status" value="1"/>
</dbReference>
<comment type="function">
    <text evidence="4">A 50S ribosomal subunit assembly protein with GTPase activity, required for 50S subunit assembly at low temperatures, may also play a role in translation. Binds GTP and analogs. Binds the 70S ribosome between the 30S and 50S subunits, in a similar position as ribosome-bound EF-G; it contacts a number of ribosomal proteins, both rRNAs and the A-site tRNA.</text>
</comment>
<dbReference type="Proteomes" id="UP000261212">
    <property type="component" value="Unassembled WGS sequence"/>
</dbReference>
<reference evidence="6 7" key="1">
    <citation type="submission" date="2018-08" db="EMBL/GenBank/DDBJ databases">
        <title>A genome reference for cultivated species of the human gut microbiota.</title>
        <authorList>
            <person name="Zou Y."/>
            <person name="Xue W."/>
            <person name="Luo G."/>
        </authorList>
    </citation>
    <scope>NUCLEOTIDE SEQUENCE [LARGE SCALE GENOMIC DNA]</scope>
    <source>
        <strain evidence="6 7">AM25-6</strain>
    </source>
</reference>
<keyword evidence="4" id="KW-0690">Ribosome biogenesis</keyword>
<dbReference type="GO" id="GO:0019843">
    <property type="term" value="F:rRNA binding"/>
    <property type="evidence" value="ECO:0007669"/>
    <property type="project" value="UniProtKB-KW"/>
</dbReference>
<dbReference type="CDD" id="cd03710">
    <property type="entry name" value="BipA_TypA_C"/>
    <property type="match status" value="1"/>
</dbReference>
<dbReference type="InterPro" id="IPR031157">
    <property type="entry name" value="G_TR_CS"/>
</dbReference>
<keyword evidence="2 4" id="KW-0342">GTP-binding</keyword>
<dbReference type="GO" id="GO:0003924">
    <property type="term" value="F:GTPase activity"/>
    <property type="evidence" value="ECO:0007669"/>
    <property type="project" value="UniProtKB-UniRule"/>
</dbReference>
<dbReference type="Gene3D" id="2.40.50.250">
    <property type="entry name" value="bipa protein"/>
    <property type="match status" value="1"/>
</dbReference>
<dbReference type="Pfam" id="PF21018">
    <property type="entry name" value="BipA_C"/>
    <property type="match status" value="1"/>
</dbReference>
<comment type="similarity">
    <text evidence="4">Belongs to the TRAFAC class translation factor GTPase superfamily. Classic translation factor GTPase family. BipA subfamily.</text>
</comment>
<keyword evidence="4" id="KW-0378">Hydrolase</keyword>
<dbReference type="InterPro" id="IPR005225">
    <property type="entry name" value="Small_GTP-bd"/>
</dbReference>
<dbReference type="FunFam" id="3.40.50.300:FF:000055">
    <property type="entry name" value="GTP-binding protein TypA"/>
    <property type="match status" value="1"/>
</dbReference>
<dbReference type="InterPro" id="IPR004161">
    <property type="entry name" value="EFTu-like_2"/>
</dbReference>
<dbReference type="InterPro" id="IPR047041">
    <property type="entry name" value="BipA_GTP-bd_dom"/>
</dbReference>
<dbReference type="InterPro" id="IPR042116">
    <property type="entry name" value="TypA/BipA_C"/>
</dbReference>
<evidence type="ECO:0000259" key="5">
    <source>
        <dbReference type="PROSITE" id="PS51722"/>
    </source>
</evidence>
<dbReference type="PROSITE" id="PS51722">
    <property type="entry name" value="G_TR_2"/>
    <property type="match status" value="1"/>
</dbReference>
<dbReference type="CDD" id="cd16263">
    <property type="entry name" value="BipA_III"/>
    <property type="match status" value="1"/>
</dbReference>
<dbReference type="InterPro" id="IPR000795">
    <property type="entry name" value="T_Tr_GTP-bd_dom"/>
</dbReference>
<sequence length="609" mass="67934">MKKENIRNIAIIAHVDHGKTTLIDAMLKQSGTFRDNEDVNERVMDSNDLERERGITILAKNTSVYYDDIKINIVDTPGHADFGGEVERSLSLVNGVILLADAFEGCMPQTRFVLKKALEQNLPVIIVINKVDRENSTPEKIADDVLELFIDLEADESYLDSKILFASAKQGWASETPQKQSEGMGVLFKAIKDEIPCPAGDEEGDFQFLVSNIEYDEYTGRLAIGKIERGSVSTNESVTIARKEGEISKGKISQLYTYEGLNKVPCKSASAGEIICIAGIADINIGETIGSAEGVEAMPFVEIDKPVLSMNFSVNTSPLAGMDGKYVTSRHLRNRLFRELLSNISLEVKPTDSADTFKVSGRGELHLSILIENMRREGYEFMVSKPTVITKVIDGVKCEPFERLVIDVHDDHTGTVIESCANRKGELLNMNKSSDSYTRLEFMIPSRGLIGYRSELMTATKGTAVINSNFEKYMPYKGDFEGRSRGSLIASEPGESITYGLYNAQERGSLFIGPNTTVYEGMVVGENARPDDMTVNVCKRKQVTNMRASGSDETLRLTPHRQLSLEQYLEFINDDELLEVTPNHLRVRKEYLNKQDRIKAENRKKQQGK</sequence>
<dbReference type="FunFam" id="2.40.50.250:FF:000001">
    <property type="entry name" value="GTP-binding protein TypA"/>
    <property type="match status" value="1"/>
</dbReference>
<dbReference type="InterPro" id="IPR027417">
    <property type="entry name" value="P-loop_NTPase"/>
</dbReference>
<comment type="subcellular location">
    <subcellularLocation>
        <location evidence="4">Cytoplasm</location>
    </subcellularLocation>
    <text evidence="4">Binds to ribosomes.</text>
</comment>
<dbReference type="FunFam" id="2.40.30.10:FF:000016">
    <property type="entry name" value="GTP-binding protein TypA"/>
    <property type="match status" value="1"/>
</dbReference>
<protein>
    <recommendedName>
        <fullName evidence="4">Large ribosomal subunit assembly factor BipA</fullName>
        <ecNumber evidence="4">3.6.5.-</ecNumber>
    </recommendedName>
    <alternativeName>
        <fullName evidence="4">GTP-binding protein BipA</fullName>
    </alternativeName>
</protein>
<dbReference type="HAMAP" id="MF_00849">
    <property type="entry name" value="BipA"/>
    <property type="match status" value="1"/>
</dbReference>
<dbReference type="AlphaFoldDB" id="A0A3E3DXU4"/>
<dbReference type="InterPro" id="IPR006298">
    <property type="entry name" value="BipA"/>
</dbReference>
<dbReference type="InterPro" id="IPR048876">
    <property type="entry name" value="BipA_C"/>
</dbReference>
<dbReference type="Gene3D" id="3.30.70.240">
    <property type="match status" value="1"/>
</dbReference>
<dbReference type="PANTHER" id="PTHR42908">
    <property type="entry name" value="TRANSLATION ELONGATION FACTOR-RELATED"/>
    <property type="match status" value="1"/>
</dbReference>
<dbReference type="NCBIfam" id="TIGR00231">
    <property type="entry name" value="small_GTP"/>
    <property type="match status" value="1"/>
</dbReference>
<dbReference type="GO" id="GO:0005525">
    <property type="term" value="F:GTP binding"/>
    <property type="evidence" value="ECO:0007669"/>
    <property type="project" value="UniProtKB-UniRule"/>
</dbReference>
<dbReference type="GO" id="GO:1990904">
    <property type="term" value="C:ribonucleoprotein complex"/>
    <property type="evidence" value="ECO:0007669"/>
    <property type="project" value="TreeGrafter"/>
</dbReference>
<comment type="catalytic activity">
    <reaction evidence="3 4">
        <text>GTP + H2O = GDP + phosphate + H(+)</text>
        <dbReference type="Rhea" id="RHEA:19669"/>
        <dbReference type="ChEBI" id="CHEBI:15377"/>
        <dbReference type="ChEBI" id="CHEBI:15378"/>
        <dbReference type="ChEBI" id="CHEBI:37565"/>
        <dbReference type="ChEBI" id="CHEBI:43474"/>
        <dbReference type="ChEBI" id="CHEBI:58189"/>
    </reaction>
</comment>
<dbReference type="GO" id="GO:0043022">
    <property type="term" value="F:ribosome binding"/>
    <property type="evidence" value="ECO:0007669"/>
    <property type="project" value="UniProtKB-UniRule"/>
</dbReference>
<dbReference type="Gene3D" id="2.40.30.10">
    <property type="entry name" value="Translation factors"/>
    <property type="match status" value="1"/>
</dbReference>
<feature type="domain" description="Tr-type G" evidence="5">
    <location>
        <begin position="4"/>
        <end position="199"/>
    </location>
</feature>
<dbReference type="InterPro" id="IPR047043">
    <property type="entry name" value="BipA_III"/>
</dbReference>
<dbReference type="PROSITE" id="PS00301">
    <property type="entry name" value="G_TR_1"/>
    <property type="match status" value="1"/>
</dbReference>
<dbReference type="NCBIfam" id="TIGR01394">
    <property type="entry name" value="TypA_BipA"/>
    <property type="match status" value="1"/>
</dbReference>
<dbReference type="CDD" id="cd03691">
    <property type="entry name" value="BipA_TypA_II"/>
    <property type="match status" value="1"/>
</dbReference>
<dbReference type="PRINTS" id="PR00315">
    <property type="entry name" value="ELONGATNFCT"/>
</dbReference>
<evidence type="ECO:0000256" key="2">
    <source>
        <dbReference type="ARBA" id="ARBA00023134"/>
    </source>
</evidence>
<dbReference type="RefSeq" id="WP_117531962.1">
    <property type="nucleotide sequence ID" value="NZ_QUSM01000003.1"/>
</dbReference>
<dbReference type="FunFam" id="3.30.70.870:FF:000003">
    <property type="entry name" value="GTP-binding protein TypA"/>
    <property type="match status" value="1"/>
</dbReference>
<dbReference type="InterPro" id="IPR047042">
    <property type="entry name" value="BipA_II"/>
</dbReference>
<dbReference type="GO" id="GO:0010467">
    <property type="term" value="P:gene expression"/>
    <property type="evidence" value="ECO:0007669"/>
    <property type="project" value="UniProtKB-ARBA"/>
</dbReference>
<proteinExistence type="inferred from homology"/>
<feature type="binding site" evidence="4">
    <location>
        <begin position="129"/>
        <end position="132"/>
    </location>
    <ligand>
        <name>GTP</name>
        <dbReference type="ChEBI" id="CHEBI:37565"/>
    </ligand>
</feature>
<evidence type="ECO:0000313" key="7">
    <source>
        <dbReference type="Proteomes" id="UP000261212"/>
    </source>
</evidence>
<accession>A0A3E3DXU4</accession>
<dbReference type="FunFam" id="3.30.70.240:FF:000002">
    <property type="entry name" value="GTP-binding protein TypA"/>
    <property type="match status" value="1"/>
</dbReference>